<keyword evidence="2" id="KW-1185">Reference proteome</keyword>
<organism evidence="1 2">
    <name type="scientific">Candidatus Mycoplasma haematobovis</name>
    <dbReference type="NCBI Taxonomy" id="432608"/>
    <lineage>
        <taxon>Bacteria</taxon>
        <taxon>Bacillati</taxon>
        <taxon>Mycoplasmatota</taxon>
        <taxon>Mollicutes</taxon>
        <taxon>Mycoplasmataceae</taxon>
        <taxon>Mycoplasma</taxon>
    </lineage>
</organism>
<comment type="caution">
    <text evidence="1">The sequence shown here is derived from an EMBL/GenBank/DDBJ whole genome shotgun (WGS) entry which is preliminary data.</text>
</comment>
<dbReference type="RefSeq" id="WP_187149965.1">
    <property type="nucleotide sequence ID" value="NZ_LWUJ01000010.1"/>
</dbReference>
<reference evidence="2" key="1">
    <citation type="submission" date="2016-04" db="EMBL/GenBank/DDBJ databases">
        <authorList>
            <person name="Quiroz-Castaneda R.E."/>
            <person name="Martinez-Ocampo F."/>
        </authorList>
    </citation>
    <scope>NUCLEOTIDE SEQUENCE [LARGE SCALE GENOMIC DNA]</scope>
    <source>
        <strain evidence="2">INIFAP01</strain>
    </source>
</reference>
<protein>
    <submittedName>
        <fullName evidence="1">Uncharacterized protein</fullName>
    </submittedName>
</protein>
<dbReference type="STRING" id="432608.A6V39_01550"/>
<sequence>MSYIKGYSFLKRTFVLLSPLFLVTLASKELAFYAPVATLSPILSDPKEEKDSIINLVSSLNKELPEGVEDYGSLKIQKSIWGEELWVEEANPLSTFSHNSDYKFQDAKEIIKSENSSKYVLEKKDFETIKEKGNINVLTIFDLVTKGQETIPITHVIPLADLTTVSTKTYTVITTKIDSHQREHRLTVTKDSSKQAITFELSDESKFIPSSSYLNQDLSSLVIKSFYILFNDSPPLNPKSYFTLVEETTSVVGDDGNSRVKKVFLNKWNNSSNEKSNSAEEPKYEFKRENDFWKSICSDPYKVGGFIDKDLKSETSKQQQQELKNQQIDGKETSQLKKQLKSWVEFKAQKKEAQNRNGQYFWKDIKQANVYVPHDESTETYDKCNGLDEETKTKFKEHLSSHLEREPKSYIDKKLAPEALIKEVKDGDSAVNGNSKYPYHKIVQSSFRAWGNAYLTKTGENLKEEGIYSKQFELANQSQHTFSIKLPKDIWIKNLIEGKLDQTEGTKKLNTSPDISSLVEVYYPLSFSFFDPVSSYLKKHSLLLKTELDLSNLYLTSSYSKEVFRFDIGNANREIGKDYQGFEPTLNPDKAKPYGLDGTLSFISKLELDQNKDLNIHLTAKVSGFVNTKNPSCDLRHRIYKIKSLSGDWSSLEQDWKCSSEAGWKYRKHIHIPSYLVISLTEEPEVSAFYIDKQSGIVEIPAQLKQETPKPIKTLSELSAQLEQKEIVSVVETDDTNKAEVYFRDIAAYGELKEGFPLDLNGWITSGQQVYYWYPRRATGTITNVNFENLKSIKLYLDGSKNSYNSFFHSNHFNTLTTLCVTSKYNLTGTGTGTGDKECADGNKYDKEEKDKAPSELHDLWGSQEITIEQSGKELSSKNDESQAYEVKFRVTYNRADRRDLSKKQEDNDRYEKIKNRLEKLFKDSDTRDPSATEIPDVSMLAFWYSVFFWKDKNKNDLHYATQIRPIGLITKEIKNANAHETIGAAGSAGFEISKFEFRYSSPKAK</sequence>
<dbReference type="Proteomes" id="UP000077623">
    <property type="component" value="Unassembled WGS sequence"/>
</dbReference>
<gene>
    <name evidence="1" type="ORF">A6V39_01550</name>
</gene>
<evidence type="ECO:0000313" key="1">
    <source>
        <dbReference type="EMBL" id="OAL10731.1"/>
    </source>
</evidence>
<dbReference type="EMBL" id="LWUJ01000010">
    <property type="protein sequence ID" value="OAL10731.1"/>
    <property type="molecule type" value="Genomic_DNA"/>
</dbReference>
<name>A0A1A9QFE7_9MOLU</name>
<proteinExistence type="predicted"/>
<dbReference type="AlphaFoldDB" id="A0A1A9QFE7"/>
<accession>A0A1A9QFE7</accession>
<evidence type="ECO:0000313" key="2">
    <source>
        <dbReference type="Proteomes" id="UP000077623"/>
    </source>
</evidence>